<dbReference type="GO" id="GO:0003989">
    <property type="term" value="F:acetyl-CoA carboxylase activity"/>
    <property type="evidence" value="ECO:0007669"/>
    <property type="project" value="InterPro"/>
</dbReference>
<feature type="domain" description="Biotin carboxylation" evidence="5">
    <location>
        <begin position="252"/>
        <end position="405"/>
    </location>
</feature>
<dbReference type="Gene3D" id="3.90.1770.10">
    <property type="entry name" value="PreATP-grasp domain"/>
    <property type="match status" value="1"/>
</dbReference>
<dbReference type="GO" id="GO:0006633">
    <property type="term" value="P:fatty acid biosynthetic process"/>
    <property type="evidence" value="ECO:0007669"/>
    <property type="project" value="TreeGrafter"/>
</dbReference>
<dbReference type="GO" id="GO:0005524">
    <property type="term" value="F:ATP binding"/>
    <property type="evidence" value="ECO:0007669"/>
    <property type="project" value="UniProtKB-KW"/>
</dbReference>
<proteinExistence type="predicted"/>
<dbReference type="PANTHER" id="PTHR45728">
    <property type="entry name" value="ACETYL-COA CARBOXYLASE, ISOFORM A"/>
    <property type="match status" value="1"/>
</dbReference>
<feature type="region of interest" description="Disordered" evidence="4">
    <location>
        <begin position="121"/>
        <end position="150"/>
    </location>
</feature>
<dbReference type="EMBL" id="JASPKZ010002333">
    <property type="protein sequence ID" value="KAJ9595496.1"/>
    <property type="molecule type" value="Genomic_DNA"/>
</dbReference>
<dbReference type="InterPro" id="IPR011764">
    <property type="entry name" value="Biotin_carboxylation_dom"/>
</dbReference>
<protein>
    <recommendedName>
        <fullName evidence="5">Biotin carboxylation domain-containing protein</fullName>
    </recommendedName>
</protein>
<feature type="region of interest" description="Disordered" evidence="4">
    <location>
        <begin position="179"/>
        <end position="200"/>
    </location>
</feature>
<reference evidence="6" key="2">
    <citation type="submission" date="2023-05" db="EMBL/GenBank/DDBJ databases">
        <authorList>
            <person name="Fouks B."/>
        </authorList>
    </citation>
    <scope>NUCLEOTIDE SEQUENCE</scope>
    <source>
        <strain evidence="6">Stay&amp;Tobe</strain>
        <tissue evidence="6">Testes</tissue>
    </source>
</reference>
<sequence length="405" mass="44925">TCINHLSISQFNDLSKNISGFLTALQSAVLDEPASSAVPRQNKYEILSAIPETAEMPTEIAGPSRTTNAPMRPPRTGTLGDYQPTTLTSQAPQNIEDNACGRQYYTYQMKRYPLTNIRQLSKKKNTDKDRTPAPLTMESGGNGVVTEQQNQESEKVNFIVGDEDGQDDGQENGDMFSEEEATDLFPSEGNPPTRENSSSSNLNNMFALAEKRKRLRPSMSQGTVMIQQKFQEKDFTVGTPEEFVRRFGGTKVINKILIANNGIAAVKCMRSIRRWSYEMFKNERAIRFVVMVTPEDLKANAEYIKMADHYVPVPGGANNNNYANVELILDIAIRTQVQAVWAGWGHASENPKLPELLHKNNISFIGPSEKAMWALGDKIASNFVAQTAEVPTLPWSGSGILVLNL</sequence>
<feature type="non-terminal residue" evidence="6">
    <location>
        <position position="1"/>
    </location>
</feature>
<name>A0AAD8EME5_DIPPU</name>
<dbReference type="Proteomes" id="UP001233999">
    <property type="component" value="Unassembled WGS sequence"/>
</dbReference>
<dbReference type="PROSITE" id="PS50979">
    <property type="entry name" value="BC"/>
    <property type="match status" value="1"/>
</dbReference>
<feature type="non-terminal residue" evidence="6">
    <location>
        <position position="405"/>
    </location>
</feature>
<evidence type="ECO:0000256" key="2">
    <source>
        <dbReference type="ARBA" id="ARBA00022741"/>
    </source>
</evidence>
<evidence type="ECO:0000256" key="3">
    <source>
        <dbReference type="ARBA" id="ARBA00022840"/>
    </source>
</evidence>
<reference evidence="6" key="1">
    <citation type="journal article" date="2023" name="IScience">
        <title>Live-bearing cockroach genome reveals convergent evolutionary mechanisms linked to viviparity in insects and beyond.</title>
        <authorList>
            <person name="Fouks B."/>
            <person name="Harrison M.C."/>
            <person name="Mikhailova A.A."/>
            <person name="Marchal E."/>
            <person name="English S."/>
            <person name="Carruthers M."/>
            <person name="Jennings E.C."/>
            <person name="Chiamaka E.L."/>
            <person name="Frigard R.A."/>
            <person name="Pippel M."/>
            <person name="Attardo G.M."/>
            <person name="Benoit J.B."/>
            <person name="Bornberg-Bauer E."/>
            <person name="Tobe S.S."/>
        </authorList>
    </citation>
    <scope>NUCLEOTIDE SEQUENCE</scope>
    <source>
        <strain evidence="6">Stay&amp;Tobe</strain>
    </source>
</reference>
<evidence type="ECO:0000256" key="4">
    <source>
        <dbReference type="SAM" id="MobiDB-lite"/>
    </source>
</evidence>
<evidence type="ECO:0000259" key="5">
    <source>
        <dbReference type="PROSITE" id="PS50979"/>
    </source>
</evidence>
<keyword evidence="1" id="KW-0436">Ligase</keyword>
<keyword evidence="2" id="KW-0547">Nucleotide-binding</keyword>
<accession>A0AAD8EME5</accession>
<evidence type="ECO:0000256" key="1">
    <source>
        <dbReference type="ARBA" id="ARBA00022598"/>
    </source>
</evidence>
<comment type="caution">
    <text evidence="6">The sequence shown here is derived from an EMBL/GenBank/DDBJ whole genome shotgun (WGS) entry which is preliminary data.</text>
</comment>
<dbReference type="SUPFAM" id="SSF52440">
    <property type="entry name" value="PreATP-grasp domain"/>
    <property type="match status" value="1"/>
</dbReference>
<dbReference type="FunFam" id="3.40.50.20:FF:000005">
    <property type="entry name" value="acetyl-CoA carboxylase isoform X2"/>
    <property type="match status" value="1"/>
</dbReference>
<dbReference type="Gene3D" id="3.40.50.20">
    <property type="match status" value="1"/>
</dbReference>
<dbReference type="InterPro" id="IPR049076">
    <property type="entry name" value="ACCA"/>
</dbReference>
<dbReference type="InterPro" id="IPR016185">
    <property type="entry name" value="PreATP-grasp_dom_sf"/>
</dbReference>
<keyword evidence="7" id="KW-1185">Reference proteome</keyword>
<dbReference type="PANTHER" id="PTHR45728:SF3">
    <property type="entry name" value="ACETYL-COA CARBOXYLASE"/>
    <property type="match status" value="1"/>
</dbReference>
<evidence type="ECO:0000313" key="7">
    <source>
        <dbReference type="Proteomes" id="UP001233999"/>
    </source>
</evidence>
<evidence type="ECO:0000313" key="6">
    <source>
        <dbReference type="EMBL" id="KAJ9595496.1"/>
    </source>
</evidence>
<organism evidence="6 7">
    <name type="scientific">Diploptera punctata</name>
    <name type="common">Pacific beetle cockroach</name>
    <dbReference type="NCBI Taxonomy" id="6984"/>
    <lineage>
        <taxon>Eukaryota</taxon>
        <taxon>Metazoa</taxon>
        <taxon>Ecdysozoa</taxon>
        <taxon>Arthropoda</taxon>
        <taxon>Hexapoda</taxon>
        <taxon>Insecta</taxon>
        <taxon>Pterygota</taxon>
        <taxon>Neoptera</taxon>
        <taxon>Polyneoptera</taxon>
        <taxon>Dictyoptera</taxon>
        <taxon>Blattodea</taxon>
        <taxon>Blaberoidea</taxon>
        <taxon>Blaberidae</taxon>
        <taxon>Diplopterinae</taxon>
        <taxon>Diploptera</taxon>
    </lineage>
</organism>
<dbReference type="AlphaFoldDB" id="A0AAD8EME5"/>
<dbReference type="InterPro" id="IPR005481">
    <property type="entry name" value="BC-like_N"/>
</dbReference>
<dbReference type="GO" id="GO:0005739">
    <property type="term" value="C:mitochondrion"/>
    <property type="evidence" value="ECO:0007669"/>
    <property type="project" value="TreeGrafter"/>
</dbReference>
<keyword evidence="3" id="KW-0067">ATP-binding</keyword>
<dbReference type="Pfam" id="PF00289">
    <property type="entry name" value="Biotin_carb_N"/>
    <property type="match status" value="1"/>
</dbReference>
<gene>
    <name evidence="6" type="ORF">L9F63_013318</name>
</gene>